<reference evidence="2 3" key="1">
    <citation type="submission" date="2017-11" db="EMBL/GenBank/DDBJ databases">
        <title>Genomic Encyclopedia of Archaeal and Bacterial Type Strains, Phase II (KMG-II): From Individual Species to Whole Genera.</title>
        <authorList>
            <person name="Goeker M."/>
        </authorList>
    </citation>
    <scope>NUCLEOTIDE SEQUENCE [LARGE SCALE GENOMIC DNA]</scope>
    <source>
        <strain evidence="2 3">DSM 27268</strain>
    </source>
</reference>
<gene>
    <name evidence="2" type="ORF">BXY57_0603</name>
</gene>
<comment type="caution">
    <text evidence="2">The sequence shown here is derived from an EMBL/GenBank/DDBJ whole genome shotgun (WGS) entry which is preliminary data.</text>
</comment>
<dbReference type="EMBL" id="PGFG01000001">
    <property type="protein sequence ID" value="PJJ75035.1"/>
    <property type="molecule type" value="Genomic_DNA"/>
</dbReference>
<evidence type="ECO:0000313" key="2">
    <source>
        <dbReference type="EMBL" id="PJJ75035.1"/>
    </source>
</evidence>
<keyword evidence="3" id="KW-1185">Reference proteome</keyword>
<name>A0A2M9CT51_9BACT</name>
<dbReference type="OrthoDB" id="9842419at2"/>
<protein>
    <submittedName>
        <fullName evidence="2">Uncharacterized protein</fullName>
    </submittedName>
</protein>
<dbReference type="RefSeq" id="WP_100313697.1">
    <property type="nucleotide sequence ID" value="NZ_PGFG01000001.1"/>
</dbReference>
<evidence type="ECO:0000313" key="3">
    <source>
        <dbReference type="Proteomes" id="UP000230000"/>
    </source>
</evidence>
<feature type="region of interest" description="Disordered" evidence="1">
    <location>
        <begin position="1"/>
        <end position="21"/>
    </location>
</feature>
<evidence type="ECO:0000256" key="1">
    <source>
        <dbReference type="SAM" id="MobiDB-lite"/>
    </source>
</evidence>
<dbReference type="AlphaFoldDB" id="A0A2M9CT51"/>
<organism evidence="2 3">
    <name type="scientific">Thermoflavifilum aggregans</name>
    <dbReference type="NCBI Taxonomy" id="454188"/>
    <lineage>
        <taxon>Bacteria</taxon>
        <taxon>Pseudomonadati</taxon>
        <taxon>Bacteroidota</taxon>
        <taxon>Chitinophagia</taxon>
        <taxon>Chitinophagales</taxon>
        <taxon>Chitinophagaceae</taxon>
        <taxon>Thermoflavifilum</taxon>
    </lineage>
</organism>
<proteinExistence type="predicted"/>
<accession>A0A2M9CT51</accession>
<sequence length="79" mass="8672">MANFTPEEKFSPDGGERQSSIEETIRSLGLTGEEAEAARQILEQLDQLQIPPDPATIRTILLHAALKKNGSLSERIQGK</sequence>
<dbReference type="Proteomes" id="UP000230000">
    <property type="component" value="Unassembled WGS sequence"/>
</dbReference>